<name>A0A7S4CBK7_9EUGL</name>
<dbReference type="EMBL" id="HBJA01010571">
    <property type="protein sequence ID" value="CAE0792200.1"/>
    <property type="molecule type" value="Transcribed_RNA"/>
</dbReference>
<proteinExistence type="predicted"/>
<feature type="compositionally biased region" description="Polar residues" evidence="1">
    <location>
        <begin position="55"/>
        <end position="68"/>
    </location>
</feature>
<feature type="region of interest" description="Disordered" evidence="1">
    <location>
        <begin position="28"/>
        <end position="68"/>
    </location>
</feature>
<gene>
    <name evidence="2" type="ORF">EGYM00163_LOCUS3316</name>
</gene>
<evidence type="ECO:0000313" key="2">
    <source>
        <dbReference type="EMBL" id="CAE0792200.1"/>
    </source>
</evidence>
<sequence>MCAKKRAHGSQGAHSLLQLREPEVYQIAKPDPMPPISHGGLPPQSHVRRADTPSVALSPSSNPLETHPTAMSYNYAKKRTNCRWIQNGRPPVRSDLSNRRVTAVVTSKRHWSTINCQPPQQLLIN</sequence>
<dbReference type="AlphaFoldDB" id="A0A7S4CBK7"/>
<accession>A0A7S4CBK7</accession>
<protein>
    <submittedName>
        <fullName evidence="2">Uncharacterized protein</fullName>
    </submittedName>
</protein>
<organism evidence="2">
    <name type="scientific">Eutreptiella gymnastica</name>
    <dbReference type="NCBI Taxonomy" id="73025"/>
    <lineage>
        <taxon>Eukaryota</taxon>
        <taxon>Discoba</taxon>
        <taxon>Euglenozoa</taxon>
        <taxon>Euglenida</taxon>
        <taxon>Spirocuta</taxon>
        <taxon>Euglenophyceae</taxon>
        <taxon>Eutreptiales</taxon>
        <taxon>Eutreptiaceae</taxon>
        <taxon>Eutreptiella</taxon>
    </lineage>
</organism>
<reference evidence="2" key="1">
    <citation type="submission" date="2021-01" db="EMBL/GenBank/DDBJ databases">
        <authorList>
            <person name="Corre E."/>
            <person name="Pelletier E."/>
            <person name="Niang G."/>
            <person name="Scheremetjew M."/>
            <person name="Finn R."/>
            <person name="Kale V."/>
            <person name="Holt S."/>
            <person name="Cochrane G."/>
            <person name="Meng A."/>
            <person name="Brown T."/>
            <person name="Cohen L."/>
        </authorList>
    </citation>
    <scope>NUCLEOTIDE SEQUENCE</scope>
    <source>
        <strain evidence="2">CCMP1594</strain>
    </source>
</reference>
<evidence type="ECO:0000256" key="1">
    <source>
        <dbReference type="SAM" id="MobiDB-lite"/>
    </source>
</evidence>